<feature type="compositionally biased region" description="Basic residues" evidence="1">
    <location>
        <begin position="254"/>
        <end position="264"/>
    </location>
</feature>
<evidence type="ECO:0000313" key="3">
    <source>
        <dbReference type="Proteomes" id="UP000007305"/>
    </source>
</evidence>
<gene>
    <name evidence="2" type="primary">LOC103643229</name>
</gene>
<evidence type="ECO:0000256" key="1">
    <source>
        <dbReference type="SAM" id="MobiDB-lite"/>
    </source>
</evidence>
<proteinExistence type="predicted"/>
<evidence type="ECO:0000313" key="2">
    <source>
        <dbReference type="EnsemblPlants" id="Zm00001eb040180_P001"/>
    </source>
</evidence>
<dbReference type="Gramene" id="Zm00001eb040180_T001">
    <property type="protein sequence ID" value="Zm00001eb040180_P001"/>
    <property type="gene ID" value="Zm00001eb040180"/>
</dbReference>
<feature type="compositionally biased region" description="Basic residues" evidence="1">
    <location>
        <begin position="160"/>
        <end position="178"/>
    </location>
</feature>
<feature type="compositionally biased region" description="Basic and acidic residues" evidence="1">
    <location>
        <begin position="315"/>
        <end position="325"/>
    </location>
</feature>
<feature type="compositionally biased region" description="Basic and acidic residues" evidence="1">
    <location>
        <begin position="238"/>
        <end position="253"/>
    </location>
</feature>
<keyword evidence="3" id="KW-1185">Reference proteome</keyword>
<feature type="compositionally biased region" description="Basic and acidic residues" evidence="1">
    <location>
        <begin position="564"/>
        <end position="574"/>
    </location>
</feature>
<feature type="region of interest" description="Disordered" evidence="1">
    <location>
        <begin position="122"/>
        <end position="336"/>
    </location>
</feature>
<reference evidence="2" key="3">
    <citation type="submission" date="2021-05" db="UniProtKB">
        <authorList>
            <consortium name="EnsemblPlants"/>
        </authorList>
    </citation>
    <scope>IDENTIFICATION</scope>
    <source>
        <strain evidence="2">cv. B73</strain>
    </source>
</reference>
<organism evidence="2 3">
    <name type="scientific">Zea mays</name>
    <name type="common">Maize</name>
    <dbReference type="NCBI Taxonomy" id="4577"/>
    <lineage>
        <taxon>Eukaryota</taxon>
        <taxon>Viridiplantae</taxon>
        <taxon>Streptophyta</taxon>
        <taxon>Embryophyta</taxon>
        <taxon>Tracheophyta</taxon>
        <taxon>Spermatophyta</taxon>
        <taxon>Magnoliopsida</taxon>
        <taxon>Liliopsida</taxon>
        <taxon>Poales</taxon>
        <taxon>Poaceae</taxon>
        <taxon>PACMAD clade</taxon>
        <taxon>Panicoideae</taxon>
        <taxon>Andropogonodae</taxon>
        <taxon>Andropogoneae</taxon>
        <taxon>Tripsacinae</taxon>
        <taxon>Zea</taxon>
    </lineage>
</organism>
<feature type="compositionally biased region" description="Basic residues" evidence="1">
    <location>
        <begin position="272"/>
        <end position="285"/>
    </location>
</feature>
<feature type="region of interest" description="Disordered" evidence="1">
    <location>
        <begin position="378"/>
        <end position="523"/>
    </location>
</feature>
<name>A0A804LVR2_MAIZE</name>
<dbReference type="InParanoid" id="A0A804LVR2"/>
<feature type="compositionally biased region" description="Basic and acidic residues" evidence="1">
    <location>
        <begin position="382"/>
        <end position="393"/>
    </location>
</feature>
<dbReference type="OrthoDB" id="6764281at2759"/>
<protein>
    <submittedName>
        <fullName evidence="2">Uncharacterized protein</fullName>
    </submittedName>
</protein>
<feature type="compositionally biased region" description="Low complexity" evidence="1">
    <location>
        <begin position="491"/>
        <end position="501"/>
    </location>
</feature>
<feature type="compositionally biased region" description="Low complexity" evidence="1">
    <location>
        <begin position="186"/>
        <end position="211"/>
    </location>
</feature>
<feature type="region of interest" description="Disordered" evidence="1">
    <location>
        <begin position="64"/>
        <end position="109"/>
    </location>
</feature>
<feature type="compositionally biased region" description="Basic and acidic residues" evidence="1">
    <location>
        <begin position="479"/>
        <end position="490"/>
    </location>
</feature>
<reference evidence="3" key="1">
    <citation type="submission" date="2015-12" db="EMBL/GenBank/DDBJ databases">
        <title>Update maize B73 reference genome by single molecule sequencing technologies.</title>
        <authorList>
            <consortium name="Maize Genome Sequencing Project"/>
            <person name="Ware D."/>
        </authorList>
    </citation>
    <scope>NUCLEOTIDE SEQUENCE [LARGE SCALE GENOMIC DNA]</scope>
    <source>
        <strain evidence="3">cv. B73</strain>
    </source>
</reference>
<feature type="compositionally biased region" description="Low complexity" evidence="1">
    <location>
        <begin position="443"/>
        <end position="458"/>
    </location>
</feature>
<feature type="compositionally biased region" description="Basic residues" evidence="1">
    <location>
        <begin position="64"/>
        <end position="73"/>
    </location>
</feature>
<sequence length="587" mass="62014">AHLGLGRPRSTPTVHTSASATLVLRWVALTLYNCNTAVLQPFGTPRLQDEHARLSAVFLSHGRPRSLHHHAPPLRRAPPGGIPLHRGRPPEQRRPSAGSHGPAALGQPAVSGPAAARLLRAPRGQVRPHLLHPPGLQAGRRGDLPGAGARGAAGAGPRLLRPRRPRRGPLHLLRRRAEHRVEPRGPHVAAAAAGVRAGDARPRGAGQRAGPPGAGVRGHARPPPRPGPRRRPRRRRRADVPHRHERHHGDAVGRQRRQRGRARRAGQGVQAPRRRDHRHARRPQRVRLLPGARALRPAGHPEEVRRAQGAVQPDVRQDHRAEGPRRAGRRRAPGARLLGVHAQAREGRRRREGVLHHDKRQGTANGTIDVAPALLINQPEGHGGRGHGDDVQHRGVGHGGADAETGAAGQGAAGAGRGGGQGRRGGGVAPAAASLPARGGQGDAAAAPGAAADGAALPQRRRHGGRLPRPGGVPRVRQRVGDHEGPRRVEGPAGLRPGAVPGRRRRRAQVGLHGQRDGVPPVRVRAQDLRWRRHGPTDDGLLAGHAAAGVRLGAACRRAAGAGREVRDRHEEGHAAGGRADAAAVQA</sequence>
<feature type="compositionally biased region" description="Basic residues" evidence="1">
    <location>
        <begin position="218"/>
        <end position="237"/>
    </location>
</feature>
<dbReference type="Proteomes" id="UP000007305">
    <property type="component" value="Chromosome 1"/>
</dbReference>
<reference evidence="2" key="2">
    <citation type="submission" date="2019-07" db="EMBL/GenBank/DDBJ databases">
        <authorList>
            <person name="Seetharam A."/>
            <person name="Woodhouse M."/>
            <person name="Cannon E."/>
        </authorList>
    </citation>
    <scope>NUCLEOTIDE SEQUENCE [LARGE SCALE GENOMIC DNA]</scope>
    <source>
        <strain evidence="2">cv. B73</strain>
    </source>
</reference>
<dbReference type="AlphaFoldDB" id="A0A804LVR2"/>
<feature type="compositionally biased region" description="Low complexity" evidence="1">
    <location>
        <begin position="577"/>
        <end position="587"/>
    </location>
</feature>
<dbReference type="EnsemblPlants" id="Zm00001eb040180_T001">
    <property type="protein sequence ID" value="Zm00001eb040180_P001"/>
    <property type="gene ID" value="Zm00001eb040180"/>
</dbReference>
<feature type="compositionally biased region" description="Gly residues" evidence="1">
    <location>
        <begin position="408"/>
        <end position="428"/>
    </location>
</feature>
<accession>A0A804LVR2</accession>
<feature type="region of interest" description="Disordered" evidence="1">
    <location>
        <begin position="560"/>
        <end position="587"/>
    </location>
</feature>